<evidence type="ECO:0000313" key="1">
    <source>
        <dbReference type="EMBL" id="EEG55439.1"/>
    </source>
</evidence>
<organism evidence="1 2">
    <name type="scientific">[Clostridium] asparagiforme DSM 15981</name>
    <dbReference type="NCBI Taxonomy" id="518636"/>
    <lineage>
        <taxon>Bacteria</taxon>
        <taxon>Bacillati</taxon>
        <taxon>Bacillota</taxon>
        <taxon>Clostridia</taxon>
        <taxon>Lachnospirales</taxon>
        <taxon>Lachnospiraceae</taxon>
        <taxon>Enterocloster</taxon>
    </lineage>
</organism>
<keyword evidence="2" id="KW-1185">Reference proteome</keyword>
<dbReference type="EMBL" id="ACCJ01000145">
    <property type="protein sequence ID" value="EEG55439.1"/>
    <property type="molecule type" value="Genomic_DNA"/>
</dbReference>
<reference evidence="1 2" key="2">
    <citation type="submission" date="2009-02" db="EMBL/GenBank/DDBJ databases">
        <title>Draft genome sequence of Clostridium asparagiforme (DSM 15981).</title>
        <authorList>
            <person name="Sudarsanam P."/>
            <person name="Ley R."/>
            <person name="Guruge J."/>
            <person name="Turnbaugh P.J."/>
            <person name="Mahowald M."/>
            <person name="Liep D."/>
            <person name="Gordon J."/>
        </authorList>
    </citation>
    <scope>NUCLEOTIDE SEQUENCE [LARGE SCALE GENOMIC DNA]</scope>
    <source>
        <strain evidence="1 2">DSM 15981</strain>
    </source>
</reference>
<name>C0CZR1_9FIRM</name>
<accession>C0CZR1</accession>
<dbReference type="AlphaFoldDB" id="C0CZR1"/>
<protein>
    <submittedName>
        <fullName evidence="1">Uncharacterized protein</fullName>
    </submittedName>
</protein>
<reference evidence="1 2" key="1">
    <citation type="submission" date="2009-01" db="EMBL/GenBank/DDBJ databases">
        <authorList>
            <person name="Fulton L."/>
            <person name="Clifton S."/>
            <person name="Fulton B."/>
            <person name="Xu J."/>
            <person name="Minx P."/>
            <person name="Pepin K.H."/>
            <person name="Johnson M."/>
            <person name="Bhonagiri V."/>
            <person name="Nash W.E."/>
            <person name="Mardis E.R."/>
            <person name="Wilson R.K."/>
        </authorList>
    </citation>
    <scope>NUCLEOTIDE SEQUENCE [LARGE SCALE GENOMIC DNA]</scope>
    <source>
        <strain evidence="1 2">DSM 15981</strain>
    </source>
</reference>
<proteinExistence type="predicted"/>
<gene>
    <name evidence="1" type="ORF">CLOSTASPAR_02488</name>
</gene>
<evidence type="ECO:0000313" key="2">
    <source>
        <dbReference type="Proteomes" id="UP000004756"/>
    </source>
</evidence>
<comment type="caution">
    <text evidence="1">The sequence shown here is derived from an EMBL/GenBank/DDBJ whole genome shotgun (WGS) entry which is preliminary data.</text>
</comment>
<dbReference type="Proteomes" id="UP000004756">
    <property type="component" value="Unassembled WGS sequence"/>
</dbReference>
<sequence length="46" mass="4942">MSQTGGALGSAVKRLRYDIGQERYAAELPRNAIGSSTMPRRCCATP</sequence>
<dbReference type="HOGENOM" id="CLU_3181862_0_0_9"/>